<evidence type="ECO:0000313" key="3">
    <source>
        <dbReference type="Proteomes" id="UP000380386"/>
    </source>
</evidence>
<name>A0A5P0ZKQ7_9LACO</name>
<dbReference type="Gene3D" id="3.40.50.720">
    <property type="entry name" value="NAD(P)-binding Rossmann-like Domain"/>
    <property type="match status" value="1"/>
</dbReference>
<dbReference type="PANTHER" id="PTHR43708:SF4">
    <property type="entry name" value="OXIDOREDUCTASE YCEM-RELATED"/>
    <property type="match status" value="1"/>
</dbReference>
<dbReference type="AlphaFoldDB" id="A0A5P0ZKQ7"/>
<dbReference type="OrthoDB" id="9815825at2"/>
<dbReference type="SUPFAM" id="SSF51735">
    <property type="entry name" value="NAD(P)-binding Rossmann-fold domains"/>
    <property type="match status" value="1"/>
</dbReference>
<accession>A0A5P0ZKQ7</accession>
<evidence type="ECO:0000259" key="1">
    <source>
        <dbReference type="Pfam" id="PF01408"/>
    </source>
</evidence>
<dbReference type="SUPFAM" id="SSF55347">
    <property type="entry name" value="Glyceraldehyde-3-phosphate dehydrogenase-like, C-terminal domain"/>
    <property type="match status" value="1"/>
</dbReference>
<protein>
    <submittedName>
        <fullName evidence="2">Gfo/Idh/MocA family oxidoreductase</fullName>
    </submittedName>
</protein>
<reference evidence="2 3" key="1">
    <citation type="journal article" date="2019" name="Syst. Appl. Microbiol.">
        <title>Polyphasic characterization of two novel Lactobacillus spp. isolated from blown salami packages: Description of Lactobacillus halodurans sp. nov. and Lactobacillus salsicarnum sp. nov.</title>
        <authorList>
            <person name="Schuster J.A."/>
            <person name="Klingl A."/>
            <person name="Vogel R.F."/>
            <person name="Ehrmann M.A."/>
        </authorList>
    </citation>
    <scope>NUCLEOTIDE SEQUENCE [LARGE SCALE GENOMIC DNA]</scope>
    <source>
        <strain evidence="2 3">TMW 1.2118</strain>
    </source>
</reference>
<dbReference type="Proteomes" id="UP000380386">
    <property type="component" value="Unassembled WGS sequence"/>
</dbReference>
<dbReference type="EMBL" id="VDFM01000028">
    <property type="protein sequence ID" value="MQS53632.1"/>
    <property type="molecule type" value="Genomic_DNA"/>
</dbReference>
<dbReference type="InterPro" id="IPR036291">
    <property type="entry name" value="NAD(P)-bd_dom_sf"/>
</dbReference>
<dbReference type="GO" id="GO:0000166">
    <property type="term" value="F:nucleotide binding"/>
    <property type="evidence" value="ECO:0007669"/>
    <property type="project" value="InterPro"/>
</dbReference>
<organism evidence="2 3">
    <name type="scientific">Companilactobacillus mishanensis</name>
    <dbReference type="NCBI Taxonomy" id="2486008"/>
    <lineage>
        <taxon>Bacteria</taxon>
        <taxon>Bacillati</taxon>
        <taxon>Bacillota</taxon>
        <taxon>Bacilli</taxon>
        <taxon>Lactobacillales</taxon>
        <taxon>Lactobacillaceae</taxon>
        <taxon>Companilactobacillus</taxon>
    </lineage>
</organism>
<proteinExistence type="predicted"/>
<dbReference type="Gene3D" id="3.30.360.10">
    <property type="entry name" value="Dihydrodipicolinate Reductase, domain 2"/>
    <property type="match status" value="1"/>
</dbReference>
<evidence type="ECO:0000313" key="2">
    <source>
        <dbReference type="EMBL" id="MQS53632.1"/>
    </source>
</evidence>
<dbReference type="Pfam" id="PF01408">
    <property type="entry name" value="GFO_IDH_MocA"/>
    <property type="match status" value="1"/>
</dbReference>
<dbReference type="PANTHER" id="PTHR43708">
    <property type="entry name" value="CONSERVED EXPRESSED OXIDOREDUCTASE (EUROFUNG)"/>
    <property type="match status" value="1"/>
</dbReference>
<dbReference type="RefSeq" id="WP_153384056.1">
    <property type="nucleotide sequence ID" value="NZ_VDFM01000028.1"/>
</dbReference>
<dbReference type="InterPro" id="IPR051317">
    <property type="entry name" value="Gfo/Idh/MocA_oxidoreduct"/>
</dbReference>
<gene>
    <name evidence="2" type="ORF">FHL02_11545</name>
</gene>
<dbReference type="InterPro" id="IPR000683">
    <property type="entry name" value="Gfo/Idh/MocA-like_OxRdtase_N"/>
</dbReference>
<comment type="caution">
    <text evidence="2">The sequence shown here is derived from an EMBL/GenBank/DDBJ whole genome shotgun (WGS) entry which is preliminary data.</text>
</comment>
<feature type="domain" description="Gfo/Idh/MocA-like oxidoreductase N-terminal" evidence="1">
    <location>
        <begin position="3"/>
        <end position="121"/>
    </location>
</feature>
<sequence length="300" mass="34010">MEKIGVIGLGNIAQKAYLPVMATLQDQFEWHLTTRNVDKGNQLLGKYGFKHLHQTLDQLIAEHPLAVFVHTPTKTHAKIIKQLLNANINVFVDKPVSDDFEEVVELYDLAKSKKLLLTCGFNRRFAPFYDELHELTDKRTINVIKTREKVQQTPKDAIFDLAIHSIDTALYLLGDQKIEDMNSRIITDSEGNLAQHYLTLDTKMTRVNVTTNMESGVNLEKALVQTTTLRESVTNLTTLDKIQSNSQQQVQRPDWENTLYSRGFEPMIKMFLNAVITNGANPVSPESAILTHKICSESCK</sequence>